<accession>A0A0C7N096</accession>
<organism evidence="1 2">
    <name type="scientific">Lachancea lanzarotensis</name>
    <dbReference type="NCBI Taxonomy" id="1245769"/>
    <lineage>
        <taxon>Eukaryota</taxon>
        <taxon>Fungi</taxon>
        <taxon>Dikarya</taxon>
        <taxon>Ascomycota</taxon>
        <taxon>Saccharomycotina</taxon>
        <taxon>Saccharomycetes</taxon>
        <taxon>Saccharomycetales</taxon>
        <taxon>Saccharomycetaceae</taxon>
        <taxon>Lachancea</taxon>
    </lineage>
</organism>
<dbReference type="RefSeq" id="XP_022629729.1">
    <property type="nucleotide sequence ID" value="XM_022771117.1"/>
</dbReference>
<evidence type="ECO:0000313" key="1">
    <source>
        <dbReference type="EMBL" id="CEP63514.1"/>
    </source>
</evidence>
<dbReference type="AlphaFoldDB" id="A0A0C7N096"/>
<keyword evidence="2" id="KW-1185">Reference proteome</keyword>
<sequence length="243" mass="27703">MSSDTRDQLIASRDALLAEYKQRLRSVQTIRYSKLVDKCDTLPLLDYTERLECLQEFYPLLKIHSLKKHGFTTSGQSNVYVTNVELSIDSDFSMSLQYSTENSRMLDLKIIQLSHSRLALDPLIQHCERTYNLSFLFLGCYEYTRLCKSRAGLWSNLAIAFGYLTTNTTSKSCFQLKSHKANHTLKIRYIIEFDNLPFPSSAVSVDLESNSGSTPHANEVCSALIREYGLEHGLIEFVKAVMS</sequence>
<dbReference type="STRING" id="1245769.A0A0C7N096"/>
<name>A0A0C7N096_9SACH</name>
<evidence type="ECO:0000313" key="2">
    <source>
        <dbReference type="Proteomes" id="UP000054304"/>
    </source>
</evidence>
<dbReference type="Proteomes" id="UP000054304">
    <property type="component" value="Unassembled WGS sequence"/>
</dbReference>
<protein>
    <submittedName>
        <fullName evidence="1">LALA0S08e04236g1_1</fullName>
    </submittedName>
</protein>
<dbReference type="OrthoDB" id="4036276at2759"/>
<dbReference type="GeneID" id="34687024"/>
<dbReference type="HOGENOM" id="CLU_1142761_0_0_1"/>
<gene>
    <name evidence="1" type="ORF">LALA0_S08e04236g</name>
</gene>
<proteinExistence type="predicted"/>
<reference evidence="1 2" key="1">
    <citation type="submission" date="2014-12" db="EMBL/GenBank/DDBJ databases">
        <authorList>
            <person name="Neuveglise Cecile"/>
        </authorList>
    </citation>
    <scope>NUCLEOTIDE SEQUENCE [LARGE SCALE GENOMIC DNA]</scope>
    <source>
        <strain evidence="1 2">CBS 12615</strain>
    </source>
</reference>
<dbReference type="EMBL" id="LN736367">
    <property type="protein sequence ID" value="CEP63514.1"/>
    <property type="molecule type" value="Genomic_DNA"/>
</dbReference>